<sequence length="155" mass="16633">KEELYRDLIRKHGISPLPGVTYWVRTLHTRGWLQAIASAAPRANIDVVLKTLGAAHAFQAIVSAEDVHHGKPDPEVYVLAAARLGVPADKCIVMEDAAAGIAGARSAGMRTIGVGHNAEFLDAEVAVRFLDLLQTDAFERLLQNTPDPAIKPVPA</sequence>
<dbReference type="InterPro" id="IPR036412">
    <property type="entry name" value="HAD-like_sf"/>
</dbReference>
<dbReference type="GO" id="GO:0050308">
    <property type="term" value="F:sugar-phosphatase activity"/>
    <property type="evidence" value="ECO:0007669"/>
    <property type="project" value="TreeGrafter"/>
</dbReference>
<dbReference type="InterPro" id="IPR006439">
    <property type="entry name" value="HAD-SF_hydro_IA"/>
</dbReference>
<dbReference type="Gene3D" id="1.10.150.240">
    <property type="entry name" value="Putative phosphatase, domain 2"/>
    <property type="match status" value="1"/>
</dbReference>
<comment type="caution">
    <text evidence="1">The sequence shown here is derived from an EMBL/GenBank/DDBJ whole genome shotgun (WGS) entry which is preliminary data.</text>
</comment>
<dbReference type="Gene3D" id="3.40.50.1000">
    <property type="entry name" value="HAD superfamily/HAD-like"/>
    <property type="match status" value="1"/>
</dbReference>
<keyword evidence="2" id="KW-1185">Reference proteome</keyword>
<evidence type="ECO:0000313" key="2">
    <source>
        <dbReference type="Proteomes" id="UP000567293"/>
    </source>
</evidence>
<accession>A0A7V8NRA6</accession>
<dbReference type="AlphaFoldDB" id="A0A7V8NRA6"/>
<reference evidence="1" key="1">
    <citation type="submission" date="2020-06" db="EMBL/GenBank/DDBJ databases">
        <title>Legume-microbial interactions unlock mineral nutrients during tropical forest succession.</title>
        <authorList>
            <person name="Epihov D.Z."/>
        </authorList>
    </citation>
    <scope>NUCLEOTIDE SEQUENCE [LARGE SCALE GENOMIC DNA]</scope>
    <source>
        <strain evidence="1">Pan2503</strain>
    </source>
</reference>
<dbReference type="SUPFAM" id="SSF56784">
    <property type="entry name" value="HAD-like"/>
    <property type="match status" value="1"/>
</dbReference>
<dbReference type="InterPro" id="IPR023198">
    <property type="entry name" value="PGP-like_dom2"/>
</dbReference>
<dbReference type="PRINTS" id="PR00413">
    <property type="entry name" value="HADHALOGNASE"/>
</dbReference>
<organism evidence="1 2">
    <name type="scientific">Candidatus Acidiferrum panamense</name>
    <dbReference type="NCBI Taxonomy" id="2741543"/>
    <lineage>
        <taxon>Bacteria</taxon>
        <taxon>Pseudomonadati</taxon>
        <taxon>Acidobacteriota</taxon>
        <taxon>Terriglobia</taxon>
        <taxon>Candidatus Acidiferrales</taxon>
        <taxon>Candidatus Acidiferrum</taxon>
    </lineage>
</organism>
<dbReference type="Proteomes" id="UP000567293">
    <property type="component" value="Unassembled WGS sequence"/>
</dbReference>
<gene>
    <name evidence="1" type="ORF">HRJ53_12275</name>
</gene>
<feature type="non-terminal residue" evidence="1">
    <location>
        <position position="1"/>
    </location>
</feature>
<dbReference type="PANTHER" id="PTHR43481">
    <property type="entry name" value="FRUCTOSE-1-PHOSPHATE PHOSPHATASE"/>
    <property type="match status" value="1"/>
</dbReference>
<dbReference type="PANTHER" id="PTHR43481:SF4">
    <property type="entry name" value="GLYCEROL-1-PHOSPHATE PHOSPHOHYDROLASE 1-RELATED"/>
    <property type="match status" value="1"/>
</dbReference>
<dbReference type="InterPro" id="IPR051806">
    <property type="entry name" value="HAD-like_SPP"/>
</dbReference>
<dbReference type="NCBIfam" id="TIGR01509">
    <property type="entry name" value="HAD-SF-IA-v3"/>
    <property type="match status" value="1"/>
</dbReference>
<keyword evidence="1" id="KW-0378">Hydrolase</keyword>
<name>A0A7V8NRA6_9BACT</name>
<dbReference type="InterPro" id="IPR023214">
    <property type="entry name" value="HAD_sf"/>
</dbReference>
<dbReference type="EMBL" id="JACDQQ010001200">
    <property type="protein sequence ID" value="MBA0085765.1"/>
    <property type="molecule type" value="Genomic_DNA"/>
</dbReference>
<dbReference type="InterPro" id="IPR041492">
    <property type="entry name" value="HAD_2"/>
</dbReference>
<dbReference type="CDD" id="cd07505">
    <property type="entry name" value="HAD_BPGM-like"/>
    <property type="match status" value="1"/>
</dbReference>
<proteinExistence type="predicted"/>
<protein>
    <submittedName>
        <fullName evidence="1">HAD family hydrolase</fullName>
    </submittedName>
</protein>
<dbReference type="Pfam" id="PF13419">
    <property type="entry name" value="HAD_2"/>
    <property type="match status" value="1"/>
</dbReference>
<evidence type="ECO:0000313" key="1">
    <source>
        <dbReference type="EMBL" id="MBA0085765.1"/>
    </source>
</evidence>